<sequence>MAHLDGLDVKRSVDDFLGKSTDHEVLGFSSSLRAMNNAGQTGLINNILGTITDAAFRKTMMDTFAVHIREHPFETAIFLVGVVLSSIPNLIMMGFGIFSTIKAASSIIQMWKASSGGINAATNALILLHGSHLLLKVVLPVAGAAANEVGKWGSGQYGTPVQNWARGDYGRPVEQWWNGDFGNPVSNWFGSMFR</sequence>
<comment type="caution">
    <text evidence="2">The sequence shown here is derived from an EMBL/GenBank/DDBJ whole genome shotgun (WGS) entry which is preliminary data.</text>
</comment>
<keyword evidence="1" id="KW-0472">Membrane</keyword>
<gene>
    <name evidence="2" type="ORF">CVT24_012978</name>
</gene>
<evidence type="ECO:0000256" key="1">
    <source>
        <dbReference type="SAM" id="Phobius"/>
    </source>
</evidence>
<evidence type="ECO:0000313" key="2">
    <source>
        <dbReference type="EMBL" id="PPQ80923.1"/>
    </source>
</evidence>
<feature type="transmembrane region" description="Helical" evidence="1">
    <location>
        <begin position="76"/>
        <end position="101"/>
    </location>
</feature>
<keyword evidence="3" id="KW-1185">Reference proteome</keyword>
<proteinExistence type="predicted"/>
<keyword evidence="1" id="KW-0812">Transmembrane</keyword>
<protein>
    <submittedName>
        <fullName evidence="2">Uncharacterized protein</fullName>
    </submittedName>
</protein>
<dbReference type="InParanoid" id="A0A409WQY3"/>
<name>A0A409WQY3_9AGAR</name>
<dbReference type="Proteomes" id="UP000284842">
    <property type="component" value="Unassembled WGS sequence"/>
</dbReference>
<accession>A0A409WQY3</accession>
<keyword evidence="1" id="KW-1133">Transmembrane helix</keyword>
<dbReference type="AlphaFoldDB" id="A0A409WQY3"/>
<reference evidence="2 3" key="1">
    <citation type="journal article" date="2018" name="Evol. Lett.">
        <title>Horizontal gene cluster transfer increased hallucinogenic mushroom diversity.</title>
        <authorList>
            <person name="Reynolds H.T."/>
            <person name="Vijayakumar V."/>
            <person name="Gluck-Thaler E."/>
            <person name="Korotkin H.B."/>
            <person name="Matheny P.B."/>
            <person name="Slot J.C."/>
        </authorList>
    </citation>
    <scope>NUCLEOTIDE SEQUENCE [LARGE SCALE GENOMIC DNA]</scope>
    <source>
        <strain evidence="2 3">2629</strain>
    </source>
</reference>
<evidence type="ECO:0000313" key="3">
    <source>
        <dbReference type="Proteomes" id="UP000284842"/>
    </source>
</evidence>
<organism evidence="2 3">
    <name type="scientific">Panaeolus cyanescens</name>
    <dbReference type="NCBI Taxonomy" id="181874"/>
    <lineage>
        <taxon>Eukaryota</taxon>
        <taxon>Fungi</taxon>
        <taxon>Dikarya</taxon>
        <taxon>Basidiomycota</taxon>
        <taxon>Agaricomycotina</taxon>
        <taxon>Agaricomycetes</taxon>
        <taxon>Agaricomycetidae</taxon>
        <taxon>Agaricales</taxon>
        <taxon>Agaricineae</taxon>
        <taxon>Galeropsidaceae</taxon>
        <taxon>Panaeolus</taxon>
    </lineage>
</organism>
<dbReference type="OrthoDB" id="440424at2759"/>
<dbReference type="EMBL" id="NHTK01005330">
    <property type="protein sequence ID" value="PPQ80923.1"/>
    <property type="molecule type" value="Genomic_DNA"/>
</dbReference>